<sequence>MSRHFVVKQMDLHEWRTPTCASATCEFYRAIQDDVIAWWCENQRTDLPWRTGARTESSSSSLSSKRVAGSSGSATARTPLYNPYEVWVSEVMSQQTRMETVIPYFKKWMDKFPTIEALAAASEQEVKAVWAGMGYYRRALYLQKGAQYLIEWSRRQSSADHSPTSAASMPSTQEELLKVPGIGPYTSAAVASMGFGEAVCSVDGNVIRVLSRLRGERGFDPKVPANVKRACAWGQELMGNTPQTASVVCRDPSALNQGLMEIGASVCRPGGAPLCSSCPLQAHCCAYALLHAGEIDAIEGVIPVRAAVTPKRSANEVCVVHEVIEDSAPTPEASQRRFVVMRRPPTGLLAGMLEFPTVSAATENGEVGEGCALQEHPLCVLPLLQTRKMKPLSVRTCGGIRHIFSHIDMHVEVLHVQWPAQVSAPQLLGAVASVVDEHHVDGGRSPFPAAARIFFMSEAELRGGAPSRLMLKVLHQVSSSEVKRKRSATARKEEALVSSSTAKTTKRRVVR</sequence>
<accession>A0A0N1IL90</accession>
<feature type="domain" description="HhH-GPD" evidence="15">
    <location>
        <begin position="92"/>
        <end position="265"/>
    </location>
</feature>
<evidence type="ECO:0000256" key="9">
    <source>
        <dbReference type="ARBA" id="ARBA00023004"/>
    </source>
</evidence>
<comment type="caution">
    <text evidence="16">The sequence shown here is derived from an EMBL/GenBank/DDBJ whole genome shotgun (WGS) entry which is preliminary data.</text>
</comment>
<dbReference type="InterPro" id="IPR003265">
    <property type="entry name" value="HhH-GPD_domain"/>
</dbReference>
<feature type="region of interest" description="Disordered" evidence="14">
    <location>
        <begin position="51"/>
        <end position="74"/>
    </location>
</feature>
<dbReference type="GO" id="GO:0006284">
    <property type="term" value="P:base-excision repair"/>
    <property type="evidence" value="ECO:0007669"/>
    <property type="project" value="UniProtKB-UniRule"/>
</dbReference>
<keyword evidence="11" id="KW-0234">DNA repair</keyword>
<dbReference type="InterPro" id="IPR023170">
    <property type="entry name" value="HhH_base_excis_C"/>
</dbReference>
<dbReference type="GO" id="GO:0005634">
    <property type="term" value="C:nucleus"/>
    <property type="evidence" value="ECO:0007669"/>
    <property type="project" value="TreeGrafter"/>
</dbReference>
<evidence type="ECO:0000256" key="2">
    <source>
        <dbReference type="ARBA" id="ARBA00008343"/>
    </source>
</evidence>
<dbReference type="EC" id="3.2.2.31" evidence="3 13"/>
<evidence type="ECO:0000256" key="6">
    <source>
        <dbReference type="ARBA" id="ARBA00022723"/>
    </source>
</evidence>
<dbReference type="InterPro" id="IPR015797">
    <property type="entry name" value="NUDIX_hydrolase-like_dom_sf"/>
</dbReference>
<evidence type="ECO:0000313" key="16">
    <source>
        <dbReference type="EMBL" id="KPI87868.1"/>
    </source>
</evidence>
<gene>
    <name evidence="16" type="ORF">ABL78_3025</name>
</gene>
<evidence type="ECO:0000256" key="13">
    <source>
        <dbReference type="RuleBase" id="RU365096"/>
    </source>
</evidence>
<dbReference type="CDD" id="cd03431">
    <property type="entry name" value="NUDIX_DNA_Glycosylase_C-MutY"/>
    <property type="match status" value="1"/>
</dbReference>
<dbReference type="Gene3D" id="1.10.340.30">
    <property type="entry name" value="Hypothetical protein, domain 2"/>
    <property type="match status" value="1"/>
</dbReference>
<evidence type="ECO:0000256" key="3">
    <source>
        <dbReference type="ARBA" id="ARBA00012045"/>
    </source>
</evidence>
<comment type="similarity">
    <text evidence="2 13">Belongs to the Nth/MutY family.</text>
</comment>
<dbReference type="Gene3D" id="3.90.79.10">
    <property type="entry name" value="Nucleoside Triphosphate Pyrophosphohydrolase"/>
    <property type="match status" value="1"/>
</dbReference>
<evidence type="ECO:0000256" key="7">
    <source>
        <dbReference type="ARBA" id="ARBA00022763"/>
    </source>
</evidence>
<feature type="compositionally biased region" description="Low complexity" evidence="14">
    <location>
        <begin position="57"/>
        <end position="73"/>
    </location>
</feature>
<dbReference type="PANTHER" id="PTHR42944:SF1">
    <property type="entry name" value="ADENINE DNA GLYCOSYLASE"/>
    <property type="match status" value="1"/>
</dbReference>
<proteinExistence type="inferred from homology"/>
<dbReference type="GO" id="GO:0000701">
    <property type="term" value="F:purine-specific mismatch base pair DNA N-glycosylase activity"/>
    <property type="evidence" value="ECO:0007669"/>
    <property type="project" value="UniProtKB-EC"/>
</dbReference>
<dbReference type="InterPro" id="IPR044298">
    <property type="entry name" value="MIG/MutY"/>
</dbReference>
<reference evidence="16 17" key="1">
    <citation type="journal article" date="2015" name="PLoS Pathog.">
        <title>Leptomonas seymouri: Adaptations to the Dixenous Life Cycle Analyzed by Genome Sequencing, Transcriptome Profiling and Co-infection with Leishmania donovani.</title>
        <authorList>
            <person name="Kraeva N."/>
            <person name="Butenko A."/>
            <person name="Hlavacova J."/>
            <person name="Kostygov A."/>
            <person name="Myskova J."/>
            <person name="Grybchuk D."/>
            <person name="Lestinova T."/>
            <person name="Votypka J."/>
            <person name="Volf P."/>
            <person name="Opperdoes F."/>
            <person name="Flegontov P."/>
            <person name="Lukes J."/>
            <person name="Yurchenko V."/>
        </authorList>
    </citation>
    <scope>NUCLEOTIDE SEQUENCE [LARGE SCALE GENOMIC DNA]</scope>
    <source>
        <strain evidence="16 17">ATCC 30220</strain>
    </source>
</reference>
<evidence type="ECO:0000313" key="17">
    <source>
        <dbReference type="Proteomes" id="UP000038009"/>
    </source>
</evidence>
<evidence type="ECO:0000256" key="11">
    <source>
        <dbReference type="ARBA" id="ARBA00023204"/>
    </source>
</evidence>
<dbReference type="Proteomes" id="UP000038009">
    <property type="component" value="Unassembled WGS sequence"/>
</dbReference>
<comment type="function">
    <text evidence="13">Adenine glycosylase active on G-A mispairs.</text>
</comment>
<dbReference type="GO" id="GO:0051539">
    <property type="term" value="F:4 iron, 4 sulfur cluster binding"/>
    <property type="evidence" value="ECO:0007669"/>
    <property type="project" value="UniProtKB-UniRule"/>
</dbReference>
<keyword evidence="7 13" id="KW-0227">DNA damage</keyword>
<evidence type="ECO:0000256" key="4">
    <source>
        <dbReference type="ARBA" id="ARBA00022023"/>
    </source>
</evidence>
<evidence type="ECO:0000256" key="10">
    <source>
        <dbReference type="ARBA" id="ARBA00023014"/>
    </source>
</evidence>
<dbReference type="PANTHER" id="PTHR42944">
    <property type="entry name" value="ADENINE DNA GLYCOSYLASE"/>
    <property type="match status" value="1"/>
</dbReference>
<comment type="cofactor">
    <cofactor evidence="13">
        <name>[4Fe-4S] cluster</name>
        <dbReference type="ChEBI" id="CHEBI:49883"/>
    </cofactor>
    <text evidence="13">Binds 1 [4Fe-4S] cluster.</text>
</comment>
<dbReference type="AlphaFoldDB" id="A0A0N1IL90"/>
<evidence type="ECO:0000256" key="8">
    <source>
        <dbReference type="ARBA" id="ARBA00022801"/>
    </source>
</evidence>
<dbReference type="GO" id="GO:0032357">
    <property type="term" value="F:oxidized purine DNA binding"/>
    <property type="evidence" value="ECO:0007669"/>
    <property type="project" value="TreeGrafter"/>
</dbReference>
<dbReference type="Gene3D" id="1.10.1670.10">
    <property type="entry name" value="Helix-hairpin-Helix base-excision DNA repair enzymes (C-terminal)"/>
    <property type="match status" value="1"/>
</dbReference>
<evidence type="ECO:0000256" key="5">
    <source>
        <dbReference type="ARBA" id="ARBA00022485"/>
    </source>
</evidence>
<dbReference type="OrthoDB" id="10248838at2759"/>
<dbReference type="InterPro" id="IPR029119">
    <property type="entry name" value="MutY_C"/>
</dbReference>
<dbReference type="Pfam" id="PF14815">
    <property type="entry name" value="NUDIX_4"/>
    <property type="match status" value="1"/>
</dbReference>
<dbReference type="CDD" id="cd00056">
    <property type="entry name" value="ENDO3c"/>
    <property type="match status" value="1"/>
</dbReference>
<dbReference type="FunFam" id="1.10.340.30:FF:000002">
    <property type="entry name" value="Adenine DNA glycosylase"/>
    <property type="match status" value="1"/>
</dbReference>
<dbReference type="InterPro" id="IPR011257">
    <property type="entry name" value="DNA_glycosylase"/>
</dbReference>
<keyword evidence="12 13" id="KW-0326">Glycosidase</keyword>
<dbReference type="SMART" id="SM00478">
    <property type="entry name" value="ENDO3c"/>
    <property type="match status" value="1"/>
</dbReference>
<dbReference type="SUPFAM" id="SSF55811">
    <property type="entry name" value="Nudix"/>
    <property type="match status" value="1"/>
</dbReference>
<dbReference type="VEuPathDB" id="TriTrypDB:Lsey_0071_0070"/>
<keyword evidence="6" id="KW-0479">Metal-binding</keyword>
<name>A0A0N1IL90_LEPSE</name>
<dbReference type="GO" id="GO:0034039">
    <property type="term" value="F:8-oxo-7,8-dihydroguanine DNA N-glycosylase activity"/>
    <property type="evidence" value="ECO:0007669"/>
    <property type="project" value="TreeGrafter"/>
</dbReference>
<dbReference type="OMA" id="QQTRMET"/>
<keyword evidence="8" id="KW-0378">Hydrolase</keyword>
<dbReference type="EMBL" id="LJSK01000071">
    <property type="protein sequence ID" value="KPI87868.1"/>
    <property type="molecule type" value="Genomic_DNA"/>
</dbReference>
<feature type="region of interest" description="Disordered" evidence="14">
    <location>
        <begin position="482"/>
        <end position="511"/>
    </location>
</feature>
<protein>
    <recommendedName>
        <fullName evidence="4 13">Adenine DNA glycosylase</fullName>
        <ecNumber evidence="3 13">3.2.2.31</ecNumber>
    </recommendedName>
</protein>
<organism evidence="16 17">
    <name type="scientific">Leptomonas seymouri</name>
    <dbReference type="NCBI Taxonomy" id="5684"/>
    <lineage>
        <taxon>Eukaryota</taxon>
        <taxon>Discoba</taxon>
        <taxon>Euglenozoa</taxon>
        <taxon>Kinetoplastea</taxon>
        <taxon>Metakinetoplastina</taxon>
        <taxon>Trypanosomatida</taxon>
        <taxon>Trypanosomatidae</taxon>
        <taxon>Leishmaniinae</taxon>
        <taxon>Leptomonas</taxon>
    </lineage>
</organism>
<dbReference type="GO" id="GO:0035485">
    <property type="term" value="F:adenine/guanine mispair binding"/>
    <property type="evidence" value="ECO:0007669"/>
    <property type="project" value="TreeGrafter"/>
</dbReference>
<dbReference type="GO" id="GO:0006298">
    <property type="term" value="P:mismatch repair"/>
    <property type="evidence" value="ECO:0007669"/>
    <property type="project" value="TreeGrafter"/>
</dbReference>
<evidence type="ECO:0000256" key="14">
    <source>
        <dbReference type="SAM" id="MobiDB-lite"/>
    </source>
</evidence>
<dbReference type="GO" id="GO:0046872">
    <property type="term" value="F:metal ion binding"/>
    <property type="evidence" value="ECO:0007669"/>
    <property type="project" value="UniProtKB-UniRule"/>
</dbReference>
<evidence type="ECO:0000256" key="12">
    <source>
        <dbReference type="ARBA" id="ARBA00023295"/>
    </source>
</evidence>
<dbReference type="Pfam" id="PF00730">
    <property type="entry name" value="HhH-GPD"/>
    <property type="match status" value="1"/>
</dbReference>
<keyword evidence="17" id="KW-1185">Reference proteome</keyword>
<keyword evidence="5" id="KW-0004">4Fe-4S</keyword>
<evidence type="ECO:0000259" key="15">
    <source>
        <dbReference type="SMART" id="SM00478"/>
    </source>
</evidence>
<evidence type="ECO:0000256" key="1">
    <source>
        <dbReference type="ARBA" id="ARBA00000843"/>
    </source>
</evidence>
<keyword evidence="9 13" id="KW-0408">Iron</keyword>
<dbReference type="SUPFAM" id="SSF48150">
    <property type="entry name" value="DNA-glycosylase"/>
    <property type="match status" value="1"/>
</dbReference>
<comment type="catalytic activity">
    <reaction evidence="1 13">
        <text>Hydrolyzes free adenine bases from 7,8-dihydro-8-oxoguanine:adenine mismatched double-stranded DNA, leaving an apurinic site.</text>
        <dbReference type="EC" id="3.2.2.31"/>
    </reaction>
</comment>
<keyword evidence="10" id="KW-0411">Iron-sulfur</keyword>